<comment type="caution">
    <text evidence="1">The sequence shown here is derived from an EMBL/GenBank/DDBJ whole genome shotgun (WGS) entry which is preliminary data.</text>
</comment>
<feature type="non-terminal residue" evidence="1">
    <location>
        <position position="57"/>
    </location>
</feature>
<dbReference type="AlphaFoldDB" id="A0A9W4TAE4"/>
<reference evidence="1" key="1">
    <citation type="submission" date="2022-08" db="EMBL/GenBank/DDBJ databases">
        <authorList>
            <person name="Kallberg Y."/>
            <person name="Tangrot J."/>
            <person name="Rosling A."/>
        </authorList>
    </citation>
    <scope>NUCLEOTIDE SEQUENCE</scope>
    <source>
        <strain evidence="1">Wild A</strain>
    </source>
</reference>
<evidence type="ECO:0000313" key="1">
    <source>
        <dbReference type="EMBL" id="CAI2198244.1"/>
    </source>
</evidence>
<keyword evidence="2" id="KW-1185">Reference proteome</keyword>
<dbReference type="Proteomes" id="UP001153678">
    <property type="component" value="Unassembled WGS sequence"/>
</dbReference>
<sequence>SYPKDKPTIGLILLASFSDNGLRFRDVRRIHASFIREAGNLDSKTTRASFINNTGIH</sequence>
<dbReference type="EMBL" id="CAMKVN010018158">
    <property type="protein sequence ID" value="CAI2198244.1"/>
    <property type="molecule type" value="Genomic_DNA"/>
</dbReference>
<protein>
    <submittedName>
        <fullName evidence="1">14740_t:CDS:1</fullName>
    </submittedName>
</protein>
<organism evidence="1 2">
    <name type="scientific">Funneliformis geosporum</name>
    <dbReference type="NCBI Taxonomy" id="1117311"/>
    <lineage>
        <taxon>Eukaryota</taxon>
        <taxon>Fungi</taxon>
        <taxon>Fungi incertae sedis</taxon>
        <taxon>Mucoromycota</taxon>
        <taxon>Glomeromycotina</taxon>
        <taxon>Glomeromycetes</taxon>
        <taxon>Glomerales</taxon>
        <taxon>Glomeraceae</taxon>
        <taxon>Funneliformis</taxon>
    </lineage>
</organism>
<accession>A0A9W4TAE4</accession>
<evidence type="ECO:0000313" key="2">
    <source>
        <dbReference type="Proteomes" id="UP001153678"/>
    </source>
</evidence>
<name>A0A9W4TAE4_9GLOM</name>
<proteinExistence type="predicted"/>
<gene>
    <name evidence="1" type="ORF">FWILDA_LOCUS18476</name>
</gene>
<dbReference type="OrthoDB" id="10574984at2759"/>